<name>A0A1C9C4Y1_HAV01</name>
<accession>A0A1C9C4Y1</accession>
<organism evidence="2 3">
    <name type="scientific">Heterosigma akashiwo virus 01</name>
    <name type="common">HaV01</name>
    <dbReference type="NCBI Taxonomy" id="97195"/>
    <lineage>
        <taxon>Viruses</taxon>
        <taxon>Varidnaviria</taxon>
        <taxon>Bamfordvirae</taxon>
        <taxon>Nucleocytoviricota</taxon>
        <taxon>Megaviricetes</taxon>
        <taxon>Algavirales</taxon>
        <taxon>Phycodnaviridae</taxon>
        <taxon>Raphidovirus</taxon>
        <taxon>Raphidovirus japonicum</taxon>
    </lineage>
</organism>
<evidence type="ECO:0000313" key="2">
    <source>
        <dbReference type="EMBL" id="AOM63349.1"/>
    </source>
</evidence>
<evidence type="ECO:0000313" key="3">
    <source>
        <dbReference type="Proteomes" id="UP000232488"/>
    </source>
</evidence>
<proteinExistence type="predicted"/>
<organismHost>
    <name type="scientific">Heterosigma akashiwo</name>
    <name type="common">Chromophytic alga</name>
    <name type="synonym">Heterosigma carterae</name>
    <dbReference type="NCBI Taxonomy" id="2829"/>
</organismHost>
<dbReference type="KEGG" id="vg:37618399"/>
<feature type="coiled-coil region" evidence="1">
    <location>
        <begin position="15"/>
        <end position="44"/>
    </location>
</feature>
<sequence>MNEPNMDDHLLFEKLDKLLKQEEKAEIKEEKKKKKKKYSKKRSENELKGEINYHFLVDKLRTVFNNYNNKDVDYNTHVAKEIVQILMNEENNEKIKYMFHKIYANVKSNPNKNYVLSSLLINKIWTPKQFVFLSHDQLDPILAQKKRKLQMKWLEKIPDQNYIDIGTVPVHVYDEYKNFNEPYERINTQREITKKPKSFEHLIEEEEFDQYSQEYKLFNKLNAMDENSIRRCILENITEPEMFLGHFKSQDKRIYKLFKNTCNIQDDKHVDDILLYIDMLYNRRTHVLPFQKRKEYIHNVSKLISGIQAKGTVKMDIEDTIVFGDPEISPNTEGNQIYSINIDLKDRIKLPPKTKKVWIRTVDKGENNQKIVIYYTDFIQYLQSLKNAMENNKNKLLEVSDNNKTHLVQILERKISMIECFLKTRLKYPPPIIRKIKPFKTQRISMILPIDITFDEVKENEFNIREIIDKDEKQKTDVEKNRLIFMEKTLIKKKNIRYEEVKESVNDLLFQCFGNSGFINFVFRPGKKGFKLHVVYKHPRVKFPAPIFPHYIPSNEHGNYIPVYDETTDPILLDGKRDIHYALLPPNEQSEHEMTEYYIELVYGNKIIREGVSSKQLGVTDVSLFSSGVSYNEEHLRIFNTEIAYLKKSYFKFIKRFIEKIVKNDDSLYTRAVAYISEQLYRIHQHGYHIYKQDGTVPTPVKFNYVLQRRPTEKREPIRDRKGKRIRIAGGYRFVKVIITDEAKQLMKNFRKWFPEYKRLDHRITGTFVDDLSIDDVIPSGKYKTVGNFSYEVINIDDVIDAIHNTNVYEDTLTKKEKYNIEADRRQREMNERRLKQKTGFSLYSLFEIDKLKITSIDDLPNPYFD</sequence>
<reference evidence="2 3" key="1">
    <citation type="submission" date="2016-03" db="EMBL/GenBank/DDBJ databases">
        <title>Genome sequences of a Phycodnavirus, Heterosigma akashiwo virus strain 53.</title>
        <authorList>
            <person name="Ueki S."/>
            <person name="Ogura Y."/>
            <person name="Hayashi T."/>
        </authorList>
    </citation>
    <scope>NUCLEOTIDE SEQUENCE [LARGE SCALE GENOMIC DNA]</scope>
    <source>
        <strain evidence="2">HaV53</strain>
    </source>
</reference>
<keyword evidence="3" id="KW-1185">Reference proteome</keyword>
<gene>
    <name evidence="2" type="primary">HaV53_ORF18</name>
</gene>
<dbReference type="EMBL" id="KX008963">
    <property type="protein sequence ID" value="AOM63349.1"/>
    <property type="molecule type" value="Genomic_DNA"/>
</dbReference>
<dbReference type="RefSeq" id="YP_009507415.1">
    <property type="nucleotide sequence ID" value="NC_038553.1"/>
</dbReference>
<dbReference type="OrthoDB" id="16050at10239"/>
<keyword evidence="1" id="KW-0175">Coiled coil</keyword>
<dbReference type="Proteomes" id="UP000232488">
    <property type="component" value="Segment"/>
</dbReference>
<evidence type="ECO:0000256" key="1">
    <source>
        <dbReference type="SAM" id="Coils"/>
    </source>
</evidence>
<protein>
    <submittedName>
        <fullName evidence="2">Uncharacterized protein</fullName>
    </submittedName>
</protein>
<dbReference type="GeneID" id="37618399"/>